<evidence type="ECO:0000256" key="1">
    <source>
        <dbReference type="ARBA" id="ARBA00023015"/>
    </source>
</evidence>
<dbReference type="InterPro" id="IPR000524">
    <property type="entry name" value="Tscrpt_reg_HTH_GntR"/>
</dbReference>
<dbReference type="CDD" id="cd07377">
    <property type="entry name" value="WHTH_GntR"/>
    <property type="match status" value="1"/>
</dbReference>
<evidence type="ECO:0000313" key="5">
    <source>
        <dbReference type="EMBL" id="GLS73703.1"/>
    </source>
</evidence>
<gene>
    <name evidence="5" type="ORF">GCM10007890_57180</name>
</gene>
<dbReference type="SMART" id="SM00895">
    <property type="entry name" value="FCD"/>
    <property type="match status" value="1"/>
</dbReference>
<dbReference type="InterPro" id="IPR011711">
    <property type="entry name" value="GntR_C"/>
</dbReference>
<dbReference type="PANTHER" id="PTHR43537:SF41">
    <property type="entry name" value="TRANSCRIPTIONAL REGULATORY PROTEIN"/>
    <property type="match status" value="1"/>
</dbReference>
<dbReference type="SUPFAM" id="SSF48008">
    <property type="entry name" value="GntR ligand-binding domain-like"/>
    <property type="match status" value="1"/>
</dbReference>
<keyword evidence="3" id="KW-0804">Transcription</keyword>
<keyword evidence="1" id="KW-0805">Transcription regulation</keyword>
<sequence>MSPAVPARPASDRLRHKTVSAAVADSIRQRILNGELPPGVQLRQDALAEEFGISRIPVREALLQLEASNLVKIMPHRGAVVSGLSLEELEDIFQLRCQLEPQLLALSAPHLTKADLQDLHALSREYSRALEAGEVQRWGELNSRFHLDLLRHAGRPRALTIVSGLLQDCDRPTRIQLSTPSDIARAELEHTQILDLCEARKVDAAAELLRVHIEHVGGSLIAIYRGALAVA</sequence>
<dbReference type="InterPro" id="IPR008920">
    <property type="entry name" value="TF_FadR/GntR_C"/>
</dbReference>
<keyword evidence="2" id="KW-0238">DNA-binding</keyword>
<dbReference type="EMBL" id="BSPL01000029">
    <property type="protein sequence ID" value="GLS73703.1"/>
    <property type="molecule type" value="Genomic_DNA"/>
</dbReference>
<dbReference type="PROSITE" id="PS50949">
    <property type="entry name" value="HTH_GNTR"/>
    <property type="match status" value="1"/>
</dbReference>
<dbReference type="Pfam" id="PF00392">
    <property type="entry name" value="GntR"/>
    <property type="match status" value="1"/>
</dbReference>
<name>A0AA37TLS3_9HYPH</name>
<evidence type="ECO:0000256" key="2">
    <source>
        <dbReference type="ARBA" id="ARBA00023125"/>
    </source>
</evidence>
<dbReference type="GO" id="GO:0003700">
    <property type="term" value="F:DNA-binding transcription factor activity"/>
    <property type="evidence" value="ECO:0007669"/>
    <property type="project" value="InterPro"/>
</dbReference>
<dbReference type="InterPro" id="IPR036388">
    <property type="entry name" value="WH-like_DNA-bd_sf"/>
</dbReference>
<reference evidence="6" key="1">
    <citation type="journal article" date="2019" name="Int. J. Syst. Evol. Microbiol.">
        <title>The Global Catalogue of Microorganisms (GCM) 10K type strain sequencing project: providing services to taxonomists for standard genome sequencing and annotation.</title>
        <authorList>
            <consortium name="The Broad Institute Genomics Platform"/>
            <consortium name="The Broad Institute Genome Sequencing Center for Infectious Disease"/>
            <person name="Wu L."/>
            <person name="Ma J."/>
        </authorList>
    </citation>
    <scope>NUCLEOTIDE SEQUENCE [LARGE SCALE GENOMIC DNA]</scope>
    <source>
        <strain evidence="6">NBRC 103632</strain>
    </source>
</reference>
<keyword evidence="6" id="KW-1185">Reference proteome</keyword>
<dbReference type="InterPro" id="IPR036390">
    <property type="entry name" value="WH_DNA-bd_sf"/>
</dbReference>
<dbReference type="Proteomes" id="UP001157440">
    <property type="component" value="Unassembled WGS sequence"/>
</dbReference>
<dbReference type="Gene3D" id="1.10.10.10">
    <property type="entry name" value="Winged helix-like DNA-binding domain superfamily/Winged helix DNA-binding domain"/>
    <property type="match status" value="1"/>
</dbReference>
<dbReference type="SUPFAM" id="SSF46785">
    <property type="entry name" value="Winged helix' DNA-binding domain"/>
    <property type="match status" value="1"/>
</dbReference>
<dbReference type="Gene3D" id="1.20.120.530">
    <property type="entry name" value="GntR ligand-binding domain-like"/>
    <property type="match status" value="1"/>
</dbReference>
<dbReference type="SMART" id="SM00345">
    <property type="entry name" value="HTH_GNTR"/>
    <property type="match status" value="1"/>
</dbReference>
<dbReference type="Pfam" id="PF07729">
    <property type="entry name" value="FCD"/>
    <property type="match status" value="1"/>
</dbReference>
<dbReference type="PANTHER" id="PTHR43537">
    <property type="entry name" value="TRANSCRIPTIONAL REGULATOR, GNTR FAMILY"/>
    <property type="match status" value="1"/>
</dbReference>
<dbReference type="RefSeq" id="WP_238199750.1">
    <property type="nucleotide sequence ID" value="NZ_BPQZ01000046.1"/>
</dbReference>
<evidence type="ECO:0000256" key="3">
    <source>
        <dbReference type="ARBA" id="ARBA00023163"/>
    </source>
</evidence>
<comment type="caution">
    <text evidence="5">The sequence shown here is derived from an EMBL/GenBank/DDBJ whole genome shotgun (WGS) entry which is preliminary data.</text>
</comment>
<proteinExistence type="predicted"/>
<dbReference type="AlphaFoldDB" id="A0AA37TLS3"/>
<evidence type="ECO:0000259" key="4">
    <source>
        <dbReference type="PROSITE" id="PS50949"/>
    </source>
</evidence>
<feature type="domain" description="HTH gntR-type" evidence="4">
    <location>
        <begin position="17"/>
        <end position="84"/>
    </location>
</feature>
<dbReference type="GO" id="GO:0003677">
    <property type="term" value="F:DNA binding"/>
    <property type="evidence" value="ECO:0007669"/>
    <property type="project" value="UniProtKB-KW"/>
</dbReference>
<organism evidence="5 6">
    <name type="scientific">Methylobacterium tardum</name>
    <dbReference type="NCBI Taxonomy" id="374432"/>
    <lineage>
        <taxon>Bacteria</taxon>
        <taxon>Pseudomonadati</taxon>
        <taxon>Pseudomonadota</taxon>
        <taxon>Alphaproteobacteria</taxon>
        <taxon>Hyphomicrobiales</taxon>
        <taxon>Methylobacteriaceae</taxon>
        <taxon>Methylobacterium</taxon>
    </lineage>
</organism>
<evidence type="ECO:0000313" key="6">
    <source>
        <dbReference type="Proteomes" id="UP001157440"/>
    </source>
</evidence>
<protein>
    <submittedName>
        <fullName evidence="5">Transcriptional regulator</fullName>
    </submittedName>
</protein>
<accession>A0AA37TLS3</accession>